<feature type="non-terminal residue" evidence="1">
    <location>
        <position position="1"/>
    </location>
</feature>
<dbReference type="EMBL" id="LAZR01035663">
    <property type="protein sequence ID" value="KKL26914.1"/>
    <property type="molecule type" value="Genomic_DNA"/>
</dbReference>
<name>A0A0F9BYF0_9ZZZZ</name>
<protein>
    <submittedName>
        <fullName evidence="1">Uncharacterized protein</fullName>
    </submittedName>
</protein>
<accession>A0A0F9BYF0</accession>
<sequence>SRDHELKIDSTTKQLTIMRDQNGKAMYSVMPLEEIGDPANILSFLQDDWIGGHGQGDAKERDKYAEGQAIDTTQEGRVISGPLINEIKESDASNLDSAVVAFIYFPAAAKPFLCATAAKIYRYDVGGDNEWTLATTTVAGVTQFVVKDTICYALVGTSNFWYASVDGDTWVQTDLTNGKA</sequence>
<comment type="caution">
    <text evidence="1">The sequence shown here is derived from an EMBL/GenBank/DDBJ whole genome shotgun (WGS) entry which is preliminary data.</text>
</comment>
<proteinExistence type="predicted"/>
<organism evidence="1">
    <name type="scientific">marine sediment metagenome</name>
    <dbReference type="NCBI Taxonomy" id="412755"/>
    <lineage>
        <taxon>unclassified sequences</taxon>
        <taxon>metagenomes</taxon>
        <taxon>ecological metagenomes</taxon>
    </lineage>
</organism>
<gene>
    <name evidence="1" type="ORF">LCGC14_2390470</name>
</gene>
<dbReference type="AlphaFoldDB" id="A0A0F9BYF0"/>
<evidence type="ECO:0000313" key="1">
    <source>
        <dbReference type="EMBL" id="KKL26914.1"/>
    </source>
</evidence>
<reference evidence="1" key="1">
    <citation type="journal article" date="2015" name="Nature">
        <title>Complex archaea that bridge the gap between prokaryotes and eukaryotes.</title>
        <authorList>
            <person name="Spang A."/>
            <person name="Saw J.H."/>
            <person name="Jorgensen S.L."/>
            <person name="Zaremba-Niedzwiedzka K."/>
            <person name="Martijn J."/>
            <person name="Lind A.E."/>
            <person name="van Eijk R."/>
            <person name="Schleper C."/>
            <person name="Guy L."/>
            <person name="Ettema T.J."/>
        </authorList>
    </citation>
    <scope>NUCLEOTIDE SEQUENCE</scope>
</reference>